<dbReference type="SUPFAM" id="SSF69360">
    <property type="entry name" value="Cell wall binding repeat"/>
    <property type="match status" value="1"/>
</dbReference>
<dbReference type="Gene3D" id="2.10.270.10">
    <property type="entry name" value="Cholin Binding"/>
    <property type="match status" value="1"/>
</dbReference>
<evidence type="ECO:0008006" key="4">
    <source>
        <dbReference type="Google" id="ProtNLM"/>
    </source>
</evidence>
<reference evidence="2" key="1">
    <citation type="submission" date="2021-11" db="EMBL/GenBank/DDBJ databases">
        <title>A Novel Adlercreutzia Species, isolated from a Allomyrina dichotoma larva feces.</title>
        <authorList>
            <person name="Suh M.K."/>
        </authorList>
    </citation>
    <scope>NUCLEOTIDE SEQUENCE</scope>
    <source>
        <strain evidence="2">JBNU-10</strain>
    </source>
</reference>
<dbReference type="Pfam" id="PF19085">
    <property type="entry name" value="Choline_bind_2"/>
    <property type="match status" value="1"/>
</dbReference>
<sequence length="37" mass="4103">MAANTWVGDYYLTGSGAMATNTWIGPWRVGADGRWIR</sequence>
<protein>
    <recommendedName>
        <fullName evidence="4">N-acetylmuramoyl-L-alanine amidase</fullName>
    </recommendedName>
</protein>
<dbReference type="InterPro" id="IPR018337">
    <property type="entry name" value="Cell_wall/Cho-bd_repeat"/>
</dbReference>
<evidence type="ECO:0000256" key="1">
    <source>
        <dbReference type="ARBA" id="ARBA00022737"/>
    </source>
</evidence>
<dbReference type="EMBL" id="JAJMLW010000002">
    <property type="protein sequence ID" value="MCI2241792.1"/>
    <property type="molecule type" value="Genomic_DNA"/>
</dbReference>
<name>A0ABS9WHN5_9ACTN</name>
<keyword evidence="1" id="KW-0677">Repeat</keyword>
<accession>A0ABS9WHN5</accession>
<keyword evidence="3" id="KW-1185">Reference proteome</keyword>
<proteinExistence type="predicted"/>
<organism evidence="2 3">
    <name type="scientific">Adlercreutzia faecimuris</name>
    <dbReference type="NCBI Taxonomy" id="2897341"/>
    <lineage>
        <taxon>Bacteria</taxon>
        <taxon>Bacillati</taxon>
        <taxon>Actinomycetota</taxon>
        <taxon>Coriobacteriia</taxon>
        <taxon>Eggerthellales</taxon>
        <taxon>Eggerthellaceae</taxon>
        <taxon>Adlercreutzia</taxon>
    </lineage>
</organism>
<comment type="caution">
    <text evidence="2">The sequence shown here is derived from an EMBL/GenBank/DDBJ whole genome shotgun (WGS) entry which is preliminary data.</text>
</comment>
<dbReference type="Proteomes" id="UP001430755">
    <property type="component" value="Unassembled WGS sequence"/>
</dbReference>
<evidence type="ECO:0000313" key="3">
    <source>
        <dbReference type="Proteomes" id="UP001430755"/>
    </source>
</evidence>
<evidence type="ECO:0000313" key="2">
    <source>
        <dbReference type="EMBL" id="MCI2241792.1"/>
    </source>
</evidence>
<gene>
    <name evidence="2" type="ORF">LPT13_05420</name>
</gene>